<dbReference type="Proteomes" id="UP000464262">
    <property type="component" value="Chromosome 1"/>
</dbReference>
<dbReference type="KEGG" id="vas:GT360_08330"/>
<gene>
    <name evidence="8" type="ORF">GT360_08330</name>
</gene>
<dbReference type="InterPro" id="IPR002937">
    <property type="entry name" value="Amino_oxidase"/>
</dbReference>
<feature type="transmembrane region" description="Helical" evidence="6">
    <location>
        <begin position="15"/>
        <end position="35"/>
    </location>
</feature>
<organism evidence="8 9">
    <name type="scientific">Vibrio astriarenae</name>
    <dbReference type="NCBI Taxonomy" id="1481923"/>
    <lineage>
        <taxon>Bacteria</taxon>
        <taxon>Pseudomonadati</taxon>
        <taxon>Pseudomonadota</taxon>
        <taxon>Gammaproteobacteria</taxon>
        <taxon>Vibrionales</taxon>
        <taxon>Vibrionaceae</taxon>
        <taxon>Vibrio</taxon>
    </lineage>
</organism>
<dbReference type="PANTHER" id="PTHR46091">
    <property type="entry name" value="BLR7054 PROTEIN"/>
    <property type="match status" value="1"/>
</dbReference>
<evidence type="ECO:0000313" key="9">
    <source>
        <dbReference type="Proteomes" id="UP000464262"/>
    </source>
</evidence>
<keyword evidence="4" id="KW-0521">NADP</keyword>
<dbReference type="SUPFAM" id="SSF51905">
    <property type="entry name" value="FAD/NAD(P)-binding domain"/>
    <property type="match status" value="1"/>
</dbReference>
<evidence type="ECO:0000256" key="6">
    <source>
        <dbReference type="SAM" id="Phobius"/>
    </source>
</evidence>
<dbReference type="RefSeq" id="WP_164648418.1">
    <property type="nucleotide sequence ID" value="NZ_CP047475.1"/>
</dbReference>
<keyword evidence="2" id="KW-0732">Signal</keyword>
<evidence type="ECO:0000313" key="8">
    <source>
        <dbReference type="EMBL" id="QIA63525.1"/>
    </source>
</evidence>
<keyword evidence="6" id="KW-1133">Transmembrane helix</keyword>
<keyword evidence="6" id="KW-0812">Transmembrane</keyword>
<keyword evidence="5" id="KW-0520">NAD</keyword>
<sequence length="531" mass="60284">MNTKESSTLEQEFDIHIIGSGIGAMTAAVLLAKIYKKRVCLLEQHWTAGGQTQTFKRKRKYEWDVGVHYIGNLQGKGLDAQISQYIFNDKLSWRPLAEHYDKIRFQDAKFDVHQQGNDFKQSLIKQFPYEKNAIERYFDDIAKTQQWYHRLFASQLVPSAIAPILKGINWFGNKRAQQTLANYLERKFTSPELKNIIAARWGDYGLAPQESNFAIHALVMGSYFQGAYYPEGGSKAVAEILLEELRAHGGDCLTNVKVKRIVTEKDKVTALEVIEHYHTPKAREMTLNVQQVLSSAGAYNTYRKLLDKPLFDALEQGGRSMGTLCLYLALDRDPSELGFSNSNYWLYPSKANGKLLNKNNTFYFLSFPSLKQGQQDAHLAEVTCTVSADKFEQWQGTTWKRRGKDYRALKQQLTDEVIEAVCQQYPQLRDAICYEELSTPLSMEFFTQHPGGSFYGVPFVPGREHLEYCQAKTPFSNLFLCGQDVVSLGFVGAMMGGAISAVVSQGNRTFPKFQAELTKRDKAKSTVEMTE</sequence>
<dbReference type="GO" id="GO:0016491">
    <property type="term" value="F:oxidoreductase activity"/>
    <property type="evidence" value="ECO:0007669"/>
    <property type="project" value="InterPro"/>
</dbReference>
<accession>A0A7Z2T3E1</accession>
<evidence type="ECO:0000256" key="4">
    <source>
        <dbReference type="ARBA" id="ARBA00022857"/>
    </source>
</evidence>
<dbReference type="InterPro" id="IPR036188">
    <property type="entry name" value="FAD/NAD-bd_sf"/>
</dbReference>
<protein>
    <submittedName>
        <fullName evidence="8">NAD(P)-binding protein</fullName>
    </submittedName>
</protein>
<proteinExistence type="predicted"/>
<keyword evidence="9" id="KW-1185">Reference proteome</keyword>
<evidence type="ECO:0000256" key="1">
    <source>
        <dbReference type="ARBA" id="ARBA00022630"/>
    </source>
</evidence>
<dbReference type="AlphaFoldDB" id="A0A7Z2T3E1"/>
<keyword evidence="1" id="KW-0285">Flavoprotein</keyword>
<evidence type="ECO:0000256" key="2">
    <source>
        <dbReference type="ARBA" id="ARBA00022729"/>
    </source>
</evidence>
<evidence type="ECO:0000256" key="3">
    <source>
        <dbReference type="ARBA" id="ARBA00022827"/>
    </source>
</evidence>
<dbReference type="InterPro" id="IPR052206">
    <property type="entry name" value="Retinol_saturase"/>
</dbReference>
<evidence type="ECO:0000259" key="7">
    <source>
        <dbReference type="Pfam" id="PF01593"/>
    </source>
</evidence>
<dbReference type="EMBL" id="CP047475">
    <property type="protein sequence ID" value="QIA63525.1"/>
    <property type="molecule type" value="Genomic_DNA"/>
</dbReference>
<dbReference type="PANTHER" id="PTHR46091:SF3">
    <property type="entry name" value="AMINE OXIDASE DOMAIN-CONTAINING PROTEIN"/>
    <property type="match status" value="1"/>
</dbReference>
<evidence type="ECO:0000256" key="5">
    <source>
        <dbReference type="ARBA" id="ARBA00023027"/>
    </source>
</evidence>
<name>A0A7Z2T3E1_9VIBR</name>
<keyword evidence="3" id="KW-0274">FAD</keyword>
<feature type="domain" description="Amine oxidase" evidence="7">
    <location>
        <begin position="26"/>
        <end position="500"/>
    </location>
</feature>
<keyword evidence="6" id="KW-0472">Membrane</keyword>
<dbReference type="Pfam" id="PF01593">
    <property type="entry name" value="Amino_oxidase"/>
    <property type="match status" value="1"/>
</dbReference>
<dbReference type="Gene3D" id="3.50.50.60">
    <property type="entry name" value="FAD/NAD(P)-binding domain"/>
    <property type="match status" value="2"/>
</dbReference>
<reference evidence="8 9" key="1">
    <citation type="submission" date="2020-01" db="EMBL/GenBank/DDBJ databases">
        <title>Whole genome and functional gene identification of agarase of Vibrio HN897.</title>
        <authorList>
            <person name="Liu Y."/>
            <person name="Zhao Z."/>
        </authorList>
    </citation>
    <scope>NUCLEOTIDE SEQUENCE [LARGE SCALE GENOMIC DNA]</scope>
    <source>
        <strain evidence="8 9">HN897</strain>
    </source>
</reference>